<reference evidence="1 2" key="1">
    <citation type="journal article" date="2018" name="New Phytol.">
        <title>Comparative genomics and transcriptomics depict ericoid mycorrhizal fungi as versatile saprotrophs and plant mutualists.</title>
        <authorList>
            <person name="Martino E."/>
            <person name="Morin E."/>
            <person name="Grelet G.A."/>
            <person name="Kuo A."/>
            <person name="Kohler A."/>
            <person name="Daghino S."/>
            <person name="Barry K.W."/>
            <person name="Cichocki N."/>
            <person name="Clum A."/>
            <person name="Dockter R.B."/>
            <person name="Hainaut M."/>
            <person name="Kuo R.C."/>
            <person name="LaButti K."/>
            <person name="Lindahl B.D."/>
            <person name="Lindquist E.A."/>
            <person name="Lipzen A."/>
            <person name="Khouja H.R."/>
            <person name="Magnuson J."/>
            <person name="Murat C."/>
            <person name="Ohm R.A."/>
            <person name="Singer S.W."/>
            <person name="Spatafora J.W."/>
            <person name="Wang M."/>
            <person name="Veneault-Fourrey C."/>
            <person name="Henrissat B."/>
            <person name="Grigoriev I.V."/>
            <person name="Martin F.M."/>
            <person name="Perotto S."/>
        </authorList>
    </citation>
    <scope>NUCLEOTIDE SEQUENCE [LARGE SCALE GENOMIC DNA]</scope>
    <source>
        <strain evidence="1 2">ATCC 22711</strain>
    </source>
</reference>
<evidence type="ECO:0000313" key="2">
    <source>
        <dbReference type="Proteomes" id="UP000241818"/>
    </source>
</evidence>
<dbReference type="GeneID" id="36575857"/>
<dbReference type="InParanoid" id="A0A2T3AQU1"/>
<protein>
    <submittedName>
        <fullName evidence="1">Uncharacterized protein</fullName>
    </submittedName>
</protein>
<sequence>MPYIHHFPVLPYRLIQAEPSRPPLIADIASRSPSNRHSAASRICIFGQPQKEDRLYAARRYISRTKEICREPVVVSRPEAGRYWLSNREADCISLDVPRKDGGYTSEFPRRYSKGKELLYPGWNIHLDYAHTKPGLSHEERARLKGRFCNGHPVVVPQRDLEKYEVEGRRPHHGIRAVTARPRQDFAGPHLKRVVYY</sequence>
<proteinExistence type="predicted"/>
<gene>
    <name evidence="1" type="ORF">M430DRAFT_45562</name>
</gene>
<dbReference type="RefSeq" id="XP_024717025.1">
    <property type="nucleotide sequence ID" value="XM_024867776.1"/>
</dbReference>
<dbReference type="Proteomes" id="UP000241818">
    <property type="component" value="Unassembled WGS sequence"/>
</dbReference>
<dbReference type="EMBL" id="KZ679018">
    <property type="protein sequence ID" value="PSS08627.1"/>
    <property type="molecule type" value="Genomic_DNA"/>
</dbReference>
<keyword evidence="2" id="KW-1185">Reference proteome</keyword>
<name>A0A2T3AQU1_AMORE</name>
<dbReference type="AlphaFoldDB" id="A0A2T3AQU1"/>
<accession>A0A2T3AQU1</accession>
<organism evidence="1 2">
    <name type="scientific">Amorphotheca resinae ATCC 22711</name>
    <dbReference type="NCBI Taxonomy" id="857342"/>
    <lineage>
        <taxon>Eukaryota</taxon>
        <taxon>Fungi</taxon>
        <taxon>Dikarya</taxon>
        <taxon>Ascomycota</taxon>
        <taxon>Pezizomycotina</taxon>
        <taxon>Leotiomycetes</taxon>
        <taxon>Helotiales</taxon>
        <taxon>Amorphothecaceae</taxon>
        <taxon>Amorphotheca</taxon>
    </lineage>
</organism>
<evidence type="ECO:0000313" key="1">
    <source>
        <dbReference type="EMBL" id="PSS08627.1"/>
    </source>
</evidence>